<dbReference type="SUPFAM" id="SSF54913">
    <property type="entry name" value="GlnB-like"/>
    <property type="match status" value="1"/>
</dbReference>
<comment type="caution">
    <text evidence="2">The sequence shown here is derived from an EMBL/GenBank/DDBJ whole genome shotgun (WGS) entry which is preliminary data.</text>
</comment>
<proteinExistence type="inferred from homology"/>
<dbReference type="InterPro" id="IPR004323">
    <property type="entry name" value="Ion_tolerance_CutA"/>
</dbReference>
<dbReference type="GO" id="GO:0005507">
    <property type="term" value="F:copper ion binding"/>
    <property type="evidence" value="ECO:0007669"/>
    <property type="project" value="TreeGrafter"/>
</dbReference>
<dbReference type="InterPro" id="IPR011322">
    <property type="entry name" value="N-reg_PII-like_a/b"/>
</dbReference>
<dbReference type="GO" id="GO:0010038">
    <property type="term" value="P:response to metal ion"/>
    <property type="evidence" value="ECO:0007669"/>
    <property type="project" value="InterPro"/>
</dbReference>
<dbReference type="InterPro" id="IPR015867">
    <property type="entry name" value="N-reg_PII/ATP_PRibTrfase_C"/>
</dbReference>
<evidence type="ECO:0000313" key="3">
    <source>
        <dbReference type="Proteomes" id="UP000245212"/>
    </source>
</evidence>
<reference evidence="3" key="1">
    <citation type="submission" date="2018-05" db="EMBL/GenBank/DDBJ databases">
        <authorList>
            <person name="Li Y."/>
        </authorList>
    </citation>
    <scope>NUCLEOTIDE SEQUENCE [LARGE SCALE GENOMIC DNA]</scope>
    <source>
        <strain evidence="3">3d-2-2</strain>
    </source>
</reference>
<sequence>MPAGEVRLVFCNAPDRDCAERIARALVEQGLAACANLLPDCLSIYAWQGQVEHAHETPMLIKTTAVRLPEVIGLIQALHPYEVPEIIALPVTEGLPAYLQWVRGQTLPLDKSA</sequence>
<dbReference type="PANTHER" id="PTHR23419:SF8">
    <property type="entry name" value="FI09726P"/>
    <property type="match status" value="1"/>
</dbReference>
<dbReference type="PANTHER" id="PTHR23419">
    <property type="entry name" value="DIVALENT CATION TOLERANCE CUTA-RELATED"/>
    <property type="match status" value="1"/>
</dbReference>
<dbReference type="Pfam" id="PF03091">
    <property type="entry name" value="CutA1"/>
    <property type="match status" value="1"/>
</dbReference>
<dbReference type="AlphaFoldDB" id="A0A2V1JXH9"/>
<name>A0A2V1JXH9_9BURK</name>
<comment type="similarity">
    <text evidence="1">Belongs to the CutA family.</text>
</comment>
<dbReference type="EMBL" id="QETA01000006">
    <property type="protein sequence ID" value="PWF21933.1"/>
    <property type="molecule type" value="Genomic_DNA"/>
</dbReference>
<evidence type="ECO:0000256" key="1">
    <source>
        <dbReference type="ARBA" id="ARBA00010169"/>
    </source>
</evidence>
<dbReference type="Proteomes" id="UP000245212">
    <property type="component" value="Unassembled WGS sequence"/>
</dbReference>
<organism evidence="2 3">
    <name type="scientific">Corticimicrobacter populi</name>
    <dbReference type="NCBI Taxonomy" id="2175229"/>
    <lineage>
        <taxon>Bacteria</taxon>
        <taxon>Pseudomonadati</taxon>
        <taxon>Pseudomonadota</taxon>
        <taxon>Betaproteobacteria</taxon>
        <taxon>Burkholderiales</taxon>
        <taxon>Alcaligenaceae</taxon>
        <taxon>Corticimicrobacter</taxon>
    </lineage>
</organism>
<gene>
    <name evidence="2" type="ORF">DD235_13420</name>
</gene>
<protein>
    <submittedName>
        <fullName evidence="2">Divalent-cation tolerance protein CutA</fullName>
    </submittedName>
</protein>
<accession>A0A2V1JXH9</accession>
<evidence type="ECO:0000313" key="2">
    <source>
        <dbReference type="EMBL" id="PWF21933.1"/>
    </source>
</evidence>
<keyword evidence="3" id="KW-1185">Reference proteome</keyword>
<dbReference type="Gene3D" id="3.30.70.120">
    <property type="match status" value="1"/>
</dbReference>